<dbReference type="PROSITE" id="PS51257">
    <property type="entry name" value="PROKAR_LIPOPROTEIN"/>
    <property type="match status" value="1"/>
</dbReference>
<dbReference type="SUPFAM" id="SSF51905">
    <property type="entry name" value="FAD/NAD(P)-binding domain"/>
    <property type="match status" value="1"/>
</dbReference>
<dbReference type="Gene3D" id="3.30.9.10">
    <property type="entry name" value="D-Amino Acid Oxidase, subunit A, domain 2"/>
    <property type="match status" value="1"/>
</dbReference>
<name>E7G3A7_9HELI</name>
<comment type="similarity">
    <text evidence="2">Belongs to the DadA oxidoreductase family.</text>
</comment>
<comment type="caution">
    <text evidence="6">The sequence shown here is derived from an EMBL/GenBank/DDBJ whole genome shotgun (WGS) entry which is preliminary data.</text>
</comment>
<keyword evidence="3" id="KW-0285">Flavoprotein</keyword>
<dbReference type="GO" id="GO:0016491">
    <property type="term" value="F:oxidoreductase activity"/>
    <property type="evidence" value="ECO:0007669"/>
    <property type="project" value="UniProtKB-KW"/>
</dbReference>
<accession>E7G3A7</accession>
<dbReference type="Gene3D" id="3.50.50.60">
    <property type="entry name" value="FAD/NAD(P)-binding domain"/>
    <property type="match status" value="2"/>
</dbReference>
<dbReference type="PANTHER" id="PTHR13847:SF286">
    <property type="entry name" value="D-AMINO ACID DEHYDROGENASE"/>
    <property type="match status" value="1"/>
</dbReference>
<dbReference type="Proteomes" id="UP000054093">
    <property type="component" value="Unassembled WGS sequence"/>
</dbReference>
<evidence type="ECO:0000256" key="3">
    <source>
        <dbReference type="ARBA" id="ARBA00022630"/>
    </source>
</evidence>
<organism evidence="6 7">
    <name type="scientific">Helicobacter suis HS5</name>
    <dbReference type="NCBI Taxonomy" id="710394"/>
    <lineage>
        <taxon>Bacteria</taxon>
        <taxon>Pseudomonadati</taxon>
        <taxon>Campylobacterota</taxon>
        <taxon>Epsilonproteobacteria</taxon>
        <taxon>Campylobacterales</taxon>
        <taxon>Helicobacteraceae</taxon>
        <taxon>Helicobacter</taxon>
    </lineage>
</organism>
<evidence type="ECO:0000256" key="1">
    <source>
        <dbReference type="ARBA" id="ARBA00001974"/>
    </source>
</evidence>
<keyword evidence="4" id="KW-0560">Oxidoreductase</keyword>
<sequence>MGEIMQKDAVVIGGGIVGLSCAYSLHKLGRKVSVIDKGDGNSGTSFGNAGLISAFKKAPLSNPGVVLDTIKLMLKGQAPLNIHWGVNPLLYRWLCKFIRSANPKSAKRTMALFERYGWMSIDIYHEMLNDGMDFWYKEDGLLMIYTLQENFDKKVKLCQNHYDSQTYTIFNPKETLDYMPVAKEESICGSVLLKENAHIDAREVMESLHNYLKNAGVEFYYNEEVLDFEFSGSKISGIITHLNRIQADTIVLATGANPQLIKKTQNDFLMMGAKGYSITFKMEESLKPKTSSLFADIFLAMTPRRHTVRITSKLELNTTDPHITASQIANMKKNFTTFTKPFEMIEPVEWSGFRPLTPNDIPYLGFDKTYKNLIHATGLGWLGMTFGPALGRIVANLSVDGSNEKNADAMLFSAFFRE</sequence>
<protein>
    <submittedName>
        <fullName evidence="6">D-amino acid dehydrogenase</fullName>
    </submittedName>
</protein>
<reference evidence="6 7" key="1">
    <citation type="journal article" date="2011" name="Vet. Res.">
        <title>Genome sequence of Helicobacter suis supports its role in gastric pathology.</title>
        <authorList>
            <person name="Vermoote M."/>
            <person name="Vandekerckhove T.T."/>
            <person name="Flahou B."/>
            <person name="Pasmans F."/>
            <person name="Smet A."/>
            <person name="De Groote D."/>
            <person name="Van Criekinge W."/>
            <person name="Ducatelle R."/>
            <person name="Haesebrouck F."/>
        </authorList>
    </citation>
    <scope>NUCLEOTIDE SEQUENCE [LARGE SCALE GENOMIC DNA]</scope>
    <source>
        <strain evidence="6 7">HS5</strain>
    </source>
</reference>
<evidence type="ECO:0000256" key="2">
    <source>
        <dbReference type="ARBA" id="ARBA00009410"/>
    </source>
</evidence>
<dbReference type="Pfam" id="PF01266">
    <property type="entry name" value="DAO"/>
    <property type="match status" value="1"/>
</dbReference>
<proteinExistence type="inferred from homology"/>
<evidence type="ECO:0000259" key="5">
    <source>
        <dbReference type="Pfam" id="PF01266"/>
    </source>
</evidence>
<dbReference type="InterPro" id="IPR036188">
    <property type="entry name" value="FAD/NAD-bd_sf"/>
</dbReference>
<evidence type="ECO:0000313" key="7">
    <source>
        <dbReference type="Proteomes" id="UP000054093"/>
    </source>
</evidence>
<evidence type="ECO:0000313" key="6">
    <source>
        <dbReference type="EMBL" id="EFX42127.1"/>
    </source>
</evidence>
<dbReference type="GO" id="GO:0005737">
    <property type="term" value="C:cytoplasm"/>
    <property type="evidence" value="ECO:0007669"/>
    <property type="project" value="TreeGrafter"/>
</dbReference>
<dbReference type="PANTHER" id="PTHR13847">
    <property type="entry name" value="SARCOSINE DEHYDROGENASE-RELATED"/>
    <property type="match status" value="1"/>
</dbReference>
<gene>
    <name evidence="6" type="primary">dadA</name>
    <name evidence="6" type="ORF">HSUHS5_0420</name>
</gene>
<dbReference type="InterPro" id="IPR006076">
    <property type="entry name" value="FAD-dep_OxRdtase"/>
</dbReference>
<evidence type="ECO:0000256" key="4">
    <source>
        <dbReference type="ARBA" id="ARBA00023002"/>
    </source>
</evidence>
<feature type="domain" description="FAD dependent oxidoreductase" evidence="5">
    <location>
        <begin position="8"/>
        <end position="397"/>
    </location>
</feature>
<dbReference type="EMBL" id="ADHO01000069">
    <property type="protein sequence ID" value="EFX42127.1"/>
    <property type="molecule type" value="Genomic_DNA"/>
</dbReference>
<comment type="cofactor">
    <cofactor evidence="1">
        <name>FAD</name>
        <dbReference type="ChEBI" id="CHEBI:57692"/>
    </cofactor>
</comment>
<dbReference type="AlphaFoldDB" id="E7G3A7"/>